<accession>A0ABT4J412</accession>
<dbReference type="EMBL" id="JAPTYD010000006">
    <property type="protein sequence ID" value="MCZ0961362.1"/>
    <property type="molecule type" value="Genomic_DNA"/>
</dbReference>
<name>A0ABT4J412_9RHOB</name>
<keyword evidence="11" id="KW-1185">Reference proteome</keyword>
<evidence type="ECO:0000256" key="1">
    <source>
        <dbReference type="ARBA" id="ARBA00004761"/>
    </source>
</evidence>
<comment type="caution">
    <text evidence="10">The sequence shown here is derived from an EMBL/GenBank/DDBJ whole genome shotgun (WGS) entry which is preliminary data.</text>
</comment>
<dbReference type="Pfam" id="PF13671">
    <property type="entry name" value="AAA_33"/>
    <property type="match status" value="1"/>
</dbReference>
<evidence type="ECO:0000256" key="6">
    <source>
        <dbReference type="ARBA" id="ARBA00022777"/>
    </source>
</evidence>
<evidence type="ECO:0000256" key="3">
    <source>
        <dbReference type="ARBA" id="ARBA00012054"/>
    </source>
</evidence>
<gene>
    <name evidence="10" type="ORF">OU682_06995</name>
</gene>
<evidence type="ECO:0000256" key="4">
    <source>
        <dbReference type="ARBA" id="ARBA00022679"/>
    </source>
</evidence>
<dbReference type="PANTHER" id="PTHR43442">
    <property type="entry name" value="GLUCONOKINASE-RELATED"/>
    <property type="match status" value="1"/>
</dbReference>
<keyword evidence="5 9" id="KW-0547">Nucleotide-binding</keyword>
<evidence type="ECO:0000256" key="7">
    <source>
        <dbReference type="ARBA" id="ARBA00022840"/>
    </source>
</evidence>
<comment type="catalytic activity">
    <reaction evidence="8 9">
        <text>D-gluconate + ATP = 6-phospho-D-gluconate + ADP + H(+)</text>
        <dbReference type="Rhea" id="RHEA:19433"/>
        <dbReference type="ChEBI" id="CHEBI:15378"/>
        <dbReference type="ChEBI" id="CHEBI:18391"/>
        <dbReference type="ChEBI" id="CHEBI:30616"/>
        <dbReference type="ChEBI" id="CHEBI:58759"/>
        <dbReference type="ChEBI" id="CHEBI:456216"/>
        <dbReference type="EC" id="2.7.1.12"/>
    </reaction>
</comment>
<dbReference type="NCBIfam" id="TIGR01313">
    <property type="entry name" value="therm_gnt_kin"/>
    <property type="match status" value="1"/>
</dbReference>
<evidence type="ECO:0000256" key="8">
    <source>
        <dbReference type="ARBA" id="ARBA00048090"/>
    </source>
</evidence>
<proteinExistence type="inferred from homology"/>
<dbReference type="PANTHER" id="PTHR43442:SF3">
    <property type="entry name" value="GLUCONOKINASE-RELATED"/>
    <property type="match status" value="1"/>
</dbReference>
<evidence type="ECO:0000256" key="9">
    <source>
        <dbReference type="RuleBase" id="RU363066"/>
    </source>
</evidence>
<keyword evidence="6 9" id="KW-0418">Kinase</keyword>
<dbReference type="EC" id="2.7.1.12" evidence="3 9"/>
<evidence type="ECO:0000313" key="11">
    <source>
        <dbReference type="Proteomes" id="UP001149822"/>
    </source>
</evidence>
<dbReference type="SUPFAM" id="SSF52540">
    <property type="entry name" value="P-loop containing nucleoside triphosphate hydrolases"/>
    <property type="match status" value="1"/>
</dbReference>
<keyword evidence="7 9" id="KW-0067">ATP-binding</keyword>
<evidence type="ECO:0000313" key="10">
    <source>
        <dbReference type="EMBL" id="MCZ0961362.1"/>
    </source>
</evidence>
<protein>
    <recommendedName>
        <fullName evidence="3 9">Gluconokinase</fullName>
        <ecNumber evidence="3 9">2.7.1.12</ecNumber>
    </recommendedName>
</protein>
<evidence type="ECO:0000256" key="2">
    <source>
        <dbReference type="ARBA" id="ARBA00008420"/>
    </source>
</evidence>
<dbReference type="CDD" id="cd02021">
    <property type="entry name" value="GntK"/>
    <property type="match status" value="1"/>
</dbReference>
<reference evidence="10" key="1">
    <citation type="submission" date="2022-12" db="EMBL/GenBank/DDBJ databases">
        <title>Paracoccus sp. EF6 isolated from a lake water.</title>
        <authorList>
            <person name="Liu H."/>
        </authorList>
    </citation>
    <scope>NUCLEOTIDE SEQUENCE</scope>
    <source>
        <strain evidence="10">EF6</strain>
    </source>
</reference>
<comment type="pathway">
    <text evidence="1">Carbohydrate acid metabolism.</text>
</comment>
<dbReference type="Proteomes" id="UP001149822">
    <property type="component" value="Unassembled WGS sequence"/>
</dbReference>
<sequence>MQRCILVMGPSGVGKSSLAKAIAGHLNAAFIEGDDYHPPGNRAAMAAGRPLDDAMRRPWLLALAEAVRLSAMTRETVFACSALKRSYRDILRDRIGPLVLVYPQAPAAVILARMQARDHFMPPAMLQSQLATLEQPGADEAAIRLDMTRPLDETVAEAIRQLSAR</sequence>
<evidence type="ECO:0000256" key="5">
    <source>
        <dbReference type="ARBA" id="ARBA00022741"/>
    </source>
</evidence>
<dbReference type="Gene3D" id="3.40.50.300">
    <property type="entry name" value="P-loop containing nucleotide triphosphate hydrolases"/>
    <property type="match status" value="1"/>
</dbReference>
<dbReference type="InterPro" id="IPR006001">
    <property type="entry name" value="Therm_gnt_kin"/>
</dbReference>
<keyword evidence="4 9" id="KW-0808">Transferase</keyword>
<dbReference type="RefSeq" id="WP_268941358.1">
    <property type="nucleotide sequence ID" value="NZ_JAPTYD010000006.1"/>
</dbReference>
<comment type="similarity">
    <text evidence="2 9">Belongs to the gluconokinase GntK/GntV family.</text>
</comment>
<dbReference type="InterPro" id="IPR027417">
    <property type="entry name" value="P-loop_NTPase"/>
</dbReference>
<organism evidence="10 11">
    <name type="scientific">Paracoccus benzoatiresistens</name>
    <dbReference type="NCBI Taxonomy" id="2997341"/>
    <lineage>
        <taxon>Bacteria</taxon>
        <taxon>Pseudomonadati</taxon>
        <taxon>Pseudomonadota</taxon>
        <taxon>Alphaproteobacteria</taxon>
        <taxon>Rhodobacterales</taxon>
        <taxon>Paracoccaceae</taxon>
        <taxon>Paracoccus</taxon>
    </lineage>
</organism>